<evidence type="ECO:0000313" key="1">
    <source>
        <dbReference type="EMBL" id="SFE47711.1"/>
    </source>
</evidence>
<evidence type="ECO:0008006" key="3">
    <source>
        <dbReference type="Google" id="ProtNLM"/>
    </source>
</evidence>
<sequence>MHPLAKIFLSRRLVVSGLLGLLSIAGYSQNRVLDHNAIGWYVYNGDHKLSKRWALHTEYQWRRIDLIRSWQQSLARLGLIRKVSDRVSVSAGYTYFTTYPYGRYPQADAGVPYPEHRLYEDLKLNDTLGRLKLTHRFRLEQRWLGTLADQNPREVAQWDFQHRIRYQISGEFPLQGNAVDDGEFYVNFFDELFIGFGRKVEQNIFNQNRLSGGIGYQISDNVKLELNFLNQVVQHAEADPVTGNPIFEINNGFRLNLNYNLDFSKGR</sequence>
<dbReference type="Proteomes" id="UP000198598">
    <property type="component" value="Unassembled WGS sequence"/>
</dbReference>
<dbReference type="Pfam" id="PF10677">
    <property type="entry name" value="DUF2490"/>
    <property type="match status" value="1"/>
</dbReference>
<gene>
    <name evidence="1" type="ORF">SAMN05216167_11495</name>
</gene>
<name>A0A1I2AUR6_9BACT</name>
<organism evidence="1 2">
    <name type="scientific">Spirosoma endophyticum</name>
    <dbReference type="NCBI Taxonomy" id="662367"/>
    <lineage>
        <taxon>Bacteria</taxon>
        <taxon>Pseudomonadati</taxon>
        <taxon>Bacteroidota</taxon>
        <taxon>Cytophagia</taxon>
        <taxon>Cytophagales</taxon>
        <taxon>Cytophagaceae</taxon>
        <taxon>Spirosoma</taxon>
    </lineage>
</organism>
<accession>A0A1I2AUR6</accession>
<dbReference type="OrthoDB" id="1118734at2"/>
<reference evidence="1 2" key="1">
    <citation type="submission" date="2016-10" db="EMBL/GenBank/DDBJ databases">
        <authorList>
            <person name="de Groot N.N."/>
        </authorList>
    </citation>
    <scope>NUCLEOTIDE SEQUENCE [LARGE SCALE GENOMIC DNA]</scope>
    <source>
        <strain evidence="1 2">DSM 26130</strain>
    </source>
</reference>
<dbReference type="AlphaFoldDB" id="A0A1I2AUR6"/>
<dbReference type="InterPro" id="IPR019619">
    <property type="entry name" value="DUF2490"/>
</dbReference>
<proteinExistence type="predicted"/>
<dbReference type="STRING" id="662367.SAMN05216167_11495"/>
<keyword evidence="2" id="KW-1185">Reference proteome</keyword>
<dbReference type="EMBL" id="FOLQ01000014">
    <property type="protein sequence ID" value="SFE47711.1"/>
    <property type="molecule type" value="Genomic_DNA"/>
</dbReference>
<evidence type="ECO:0000313" key="2">
    <source>
        <dbReference type="Proteomes" id="UP000198598"/>
    </source>
</evidence>
<protein>
    <recommendedName>
        <fullName evidence="3">DUF2490 domain-containing protein</fullName>
    </recommendedName>
</protein>